<evidence type="ECO:0000313" key="2">
    <source>
        <dbReference type="Proteomes" id="UP000009328"/>
    </source>
</evidence>
<protein>
    <submittedName>
        <fullName evidence="1">Uncharacterized protein</fullName>
    </submittedName>
</protein>
<gene>
    <name evidence="1" type="ORF">BN7_5129</name>
</gene>
<proteinExistence type="predicted"/>
<keyword evidence="2" id="KW-1185">Reference proteome</keyword>
<comment type="caution">
    <text evidence="1">The sequence shown here is derived from an EMBL/GenBank/DDBJ whole genome shotgun (WGS) entry which is preliminary data.</text>
</comment>
<dbReference type="EMBL" id="CAIF01000200">
    <property type="protein sequence ID" value="CCH45547.1"/>
    <property type="molecule type" value="Genomic_DNA"/>
</dbReference>
<evidence type="ECO:0000313" key="1">
    <source>
        <dbReference type="EMBL" id="CCH45547.1"/>
    </source>
</evidence>
<dbReference type="Proteomes" id="UP000009328">
    <property type="component" value="Unassembled WGS sequence"/>
</dbReference>
<dbReference type="HOGENOM" id="CLU_466306_0_0_1"/>
<dbReference type="InParanoid" id="K0KU44"/>
<reference evidence="1 2" key="1">
    <citation type="journal article" date="2012" name="Eukaryot. Cell">
        <title>Draft genome sequence of Wickerhamomyces ciferrii NRRL Y-1031 F-60-10.</title>
        <authorList>
            <person name="Schneider J."/>
            <person name="Andrea H."/>
            <person name="Blom J."/>
            <person name="Jaenicke S."/>
            <person name="Ruckert C."/>
            <person name="Schorsch C."/>
            <person name="Szczepanowski R."/>
            <person name="Farwick M."/>
            <person name="Goesmann A."/>
            <person name="Puhler A."/>
            <person name="Schaffer S."/>
            <person name="Tauch A."/>
            <person name="Kohler T."/>
            <person name="Brinkrolf K."/>
        </authorList>
    </citation>
    <scope>NUCLEOTIDE SEQUENCE [LARGE SCALE GENOMIC DNA]</scope>
    <source>
        <strain evidence="2">ATCC 14091 / BCRC 22168 / CBS 111 / JCM 3599 / NBRC 0793 / NRRL Y-1031 F-60-10</strain>
    </source>
</reference>
<dbReference type="AlphaFoldDB" id="K0KU44"/>
<organism evidence="1 2">
    <name type="scientific">Wickerhamomyces ciferrii (strain ATCC 14091 / BCRC 22168 / CBS 111 / JCM 3599 / NBRC 0793 / NRRL Y-1031 F-60-10)</name>
    <name type="common">Yeast</name>
    <name type="synonym">Pichia ciferrii</name>
    <dbReference type="NCBI Taxonomy" id="1206466"/>
    <lineage>
        <taxon>Eukaryota</taxon>
        <taxon>Fungi</taxon>
        <taxon>Dikarya</taxon>
        <taxon>Ascomycota</taxon>
        <taxon>Saccharomycotina</taxon>
        <taxon>Saccharomycetes</taxon>
        <taxon>Phaffomycetales</taxon>
        <taxon>Wickerhamomycetaceae</taxon>
        <taxon>Wickerhamomyces</taxon>
    </lineage>
</organism>
<accession>K0KU44</accession>
<name>K0KU44_WICCF</name>
<sequence>MNFENQTELDIDVEGSQLFDPWFLYGISDTYAEGKHKVFDQSDYPPGVLHSNFDTLTNGAMLKSLSSCPGLKSTHWPPRRSDLIIARKIIGENANIKGFSIKYSVDKVVPKPSWWFGLLPYERYSTKFLINRSKLIIASLIASIRIKIRHIYWKSRVNCVYPLRLIKDHIYENINNFLEKTLNDASFVLKRLTPPKTKFRLFSLGDTPSLLGPFPIEIWLKIIEQSNIDKKKAVDMFYNSMWIDLIAPILYTNIHCFLSIRNTSMLRITDHDFVYNGPTLVDYGYSDYNKYARLNKVEDHEFEVLDLYPSSKERMENLINTKTSDRVDQSSISIVLNHKSLLKLVRTLNTKNSIMKKYLKNISLDVFAPSDWMTAEGSKEVKERVGTLVKKNHKDNEIKVLQTKLAMARSALVHINEFDHVKDRRKQEEYLGPKCHNTTENQHVFQIMEEDTIEPNNETALVFAKQNYTADLDLFNKIVDISINGLRSKVKNMRENNIVDLGIYSMLNPPPRARAAPSEKGVGLTSRFSRCDDIHHKSDISIGDRSYLKNKGELAEYVDEIISSFLEGTNSNCSIMIVGIQTKKLNDPINFTNIFYTVYLGPELITINRNYET</sequence>